<keyword evidence="1" id="KW-0472">Membrane</keyword>
<gene>
    <name evidence="2" type="ORF">LtaPh_3533600</name>
</gene>
<protein>
    <submittedName>
        <fullName evidence="2">Unspecified product</fullName>
    </submittedName>
</protein>
<evidence type="ECO:0000256" key="1">
    <source>
        <dbReference type="SAM" id="Phobius"/>
    </source>
</evidence>
<keyword evidence="1" id="KW-0812">Transmembrane</keyword>
<keyword evidence="1" id="KW-1133">Transmembrane helix</keyword>
<evidence type="ECO:0000313" key="3">
    <source>
        <dbReference type="Proteomes" id="UP000419144"/>
    </source>
</evidence>
<keyword evidence="3" id="KW-1185">Reference proteome</keyword>
<accession>A0A640KUB5</accession>
<feature type="transmembrane region" description="Helical" evidence="1">
    <location>
        <begin position="38"/>
        <end position="60"/>
    </location>
</feature>
<proteinExistence type="predicted"/>
<dbReference type="Proteomes" id="UP000419144">
    <property type="component" value="Unassembled WGS sequence"/>
</dbReference>
<dbReference type="VEuPathDB" id="TriTrypDB:LtaPh_3533600"/>
<comment type="caution">
    <text evidence="2">The sequence shown here is derived from an EMBL/GenBank/DDBJ whole genome shotgun (WGS) entry which is preliminary data.</text>
</comment>
<name>A0A640KUB5_LEITA</name>
<organism evidence="2 3">
    <name type="scientific">Leishmania tarentolae</name>
    <name type="common">Sauroleishmania tarentolae</name>
    <dbReference type="NCBI Taxonomy" id="5689"/>
    <lineage>
        <taxon>Eukaryota</taxon>
        <taxon>Discoba</taxon>
        <taxon>Euglenozoa</taxon>
        <taxon>Kinetoplastea</taxon>
        <taxon>Metakinetoplastina</taxon>
        <taxon>Trypanosomatida</taxon>
        <taxon>Trypanosomatidae</taxon>
        <taxon>Leishmaniinae</taxon>
        <taxon>Leishmania</taxon>
        <taxon>lizard Leishmania</taxon>
    </lineage>
</organism>
<dbReference type="EMBL" id="BLBS01000056">
    <property type="protein sequence ID" value="GET92851.1"/>
    <property type="molecule type" value="Genomic_DNA"/>
</dbReference>
<sequence>MPVVSQRPVHSHSLCETHPPCILANAGPPLVVTRPSTYGLGGSLNTLVLLMSAVSSWMMWRGGMLRQRTHWCHPYDRQSLSVTQVYPIPGPHTAHWCWGGGGGETDPREGEAPVGDGHIGITEAVLLWWRWVMLGAGTMLG</sequence>
<reference evidence="2" key="1">
    <citation type="submission" date="2019-11" db="EMBL/GenBank/DDBJ databases">
        <title>Leishmania tarentolae CDS.</title>
        <authorList>
            <person name="Goto Y."/>
            <person name="Yamagishi J."/>
        </authorList>
    </citation>
    <scope>NUCLEOTIDE SEQUENCE [LARGE SCALE GENOMIC DNA]</scope>
    <source>
        <strain evidence="2">Parrot Tar II</strain>
    </source>
</reference>
<dbReference type="AlphaFoldDB" id="A0A640KUB5"/>
<evidence type="ECO:0000313" key="2">
    <source>
        <dbReference type="EMBL" id="GET92851.1"/>
    </source>
</evidence>